<keyword evidence="3" id="KW-1185">Reference proteome</keyword>
<comment type="caution">
    <text evidence="2">The sequence shown here is derived from an EMBL/GenBank/DDBJ whole genome shotgun (WGS) entry which is preliminary data.</text>
</comment>
<evidence type="ECO:0000259" key="1">
    <source>
        <dbReference type="Pfam" id="PF13548"/>
    </source>
</evidence>
<accession>A0A2G9C5F6</accession>
<proteinExistence type="predicted"/>
<gene>
    <name evidence="2" type="ORF">CS062_18945</name>
</gene>
<sequence length="372" mass="38123">MTTPPASRADLCLGSAAGLAGGLIGAAAMTAFQELLARFGITSGVRGWPSTERAADRLARLGGRRLPSRHRPAAGEAVHYAVGSLVGGLYGAVTERHPQATWGRGGAFGIATATLLDEGLVPALRFGDPVTRAPVRSHPYSYVSHLVYGAFTEAARRLFRSLLGDARAGAAVVRQARAHNAAIVTRQPADSRRTLAMAFLLGATAGPRTSAPLVAASWAAKLGWIDLKHSSLAMLGTTPAAALTTTMALGELIVDKLPSTPDRTDPPGLAARAVSGAISGAALAGGRSWPAALAGTVGAVLSTYACHRLRQRLSQALGHDVPVAAAEDLVAFGGATMLCLASLGQHADTARLEGAATEDYDDALAALGWPHS</sequence>
<protein>
    <recommendedName>
        <fullName evidence="1">DUF4126 domain-containing protein</fullName>
    </recommendedName>
</protein>
<dbReference type="OrthoDB" id="9812409at2"/>
<organism evidence="2 3">
    <name type="scientific">Roseateles chitinivorans</name>
    <dbReference type="NCBI Taxonomy" id="2917965"/>
    <lineage>
        <taxon>Bacteria</taxon>
        <taxon>Pseudomonadati</taxon>
        <taxon>Pseudomonadota</taxon>
        <taxon>Betaproteobacteria</taxon>
        <taxon>Burkholderiales</taxon>
        <taxon>Sphaerotilaceae</taxon>
        <taxon>Roseateles</taxon>
    </lineage>
</organism>
<dbReference type="Pfam" id="PF13548">
    <property type="entry name" value="DUF4126"/>
    <property type="match status" value="1"/>
</dbReference>
<dbReference type="AlphaFoldDB" id="A0A2G9C5F6"/>
<dbReference type="InterPro" id="IPR025196">
    <property type="entry name" value="DUF4126"/>
</dbReference>
<evidence type="ECO:0000313" key="3">
    <source>
        <dbReference type="Proteomes" id="UP000231501"/>
    </source>
</evidence>
<dbReference type="EMBL" id="PEOG01000058">
    <property type="protein sequence ID" value="PIM51627.1"/>
    <property type="molecule type" value="Genomic_DNA"/>
</dbReference>
<dbReference type="Proteomes" id="UP000231501">
    <property type="component" value="Unassembled WGS sequence"/>
</dbReference>
<name>A0A2G9C5F6_9BURK</name>
<evidence type="ECO:0000313" key="2">
    <source>
        <dbReference type="EMBL" id="PIM51627.1"/>
    </source>
</evidence>
<reference evidence="2 3" key="1">
    <citation type="submission" date="2017-11" db="EMBL/GenBank/DDBJ databases">
        <title>Draft genome sequence of Mitsuaria sp. HWN-4.</title>
        <authorList>
            <person name="Gundlapally S.R."/>
        </authorList>
    </citation>
    <scope>NUCLEOTIDE SEQUENCE [LARGE SCALE GENOMIC DNA]</scope>
    <source>
        <strain evidence="2 3">HWN-4</strain>
    </source>
</reference>
<feature type="domain" description="DUF4126" evidence="1">
    <location>
        <begin position="195"/>
        <end position="336"/>
    </location>
</feature>
<dbReference type="RefSeq" id="WP_099863139.1">
    <property type="nucleotide sequence ID" value="NZ_PEOG01000058.1"/>
</dbReference>